<dbReference type="InterPro" id="IPR050448">
    <property type="entry name" value="OpgB/LTA_synthase_biosynth"/>
</dbReference>
<evidence type="ECO:0000256" key="3">
    <source>
        <dbReference type="ARBA" id="ARBA00022475"/>
    </source>
</evidence>
<keyword evidence="3" id="KW-1003">Cell membrane</keyword>
<dbReference type="GO" id="GO:0005886">
    <property type="term" value="C:plasma membrane"/>
    <property type="evidence" value="ECO:0007669"/>
    <property type="project" value="UniProtKB-SubCell"/>
</dbReference>
<dbReference type="Gene3D" id="3.40.720.10">
    <property type="entry name" value="Alkaline Phosphatase, subunit A"/>
    <property type="match status" value="1"/>
</dbReference>
<dbReference type="InterPro" id="IPR017850">
    <property type="entry name" value="Alkaline_phosphatase_core_sf"/>
</dbReference>
<proteinExistence type="predicted"/>
<organism evidence="9 10">
    <name type="scientific">Succiniclasticum ruminis</name>
    <dbReference type="NCBI Taxonomy" id="40841"/>
    <lineage>
        <taxon>Bacteria</taxon>
        <taxon>Bacillati</taxon>
        <taxon>Bacillota</taxon>
        <taxon>Negativicutes</taxon>
        <taxon>Acidaminococcales</taxon>
        <taxon>Acidaminococcaceae</taxon>
        <taxon>Succiniclasticum</taxon>
    </lineage>
</organism>
<dbReference type="GO" id="GO:0016740">
    <property type="term" value="F:transferase activity"/>
    <property type="evidence" value="ECO:0007669"/>
    <property type="project" value="UniProtKB-KW"/>
</dbReference>
<dbReference type="EMBL" id="FMYW01000002">
    <property type="protein sequence ID" value="SDC09308.1"/>
    <property type="molecule type" value="Genomic_DNA"/>
</dbReference>
<evidence type="ECO:0000256" key="2">
    <source>
        <dbReference type="ARBA" id="ARBA00004936"/>
    </source>
</evidence>
<keyword evidence="5 7" id="KW-1133">Transmembrane helix</keyword>
<name>A0A1G6IS48_9FIRM</name>
<feature type="transmembrane region" description="Helical" evidence="7">
    <location>
        <begin position="46"/>
        <end position="69"/>
    </location>
</feature>
<dbReference type="OrthoDB" id="5901192at2"/>
<evidence type="ECO:0000256" key="5">
    <source>
        <dbReference type="ARBA" id="ARBA00022989"/>
    </source>
</evidence>
<dbReference type="InterPro" id="IPR000917">
    <property type="entry name" value="Sulfatase_N"/>
</dbReference>
<comment type="pathway">
    <text evidence="2">Cell wall biogenesis; lipoteichoic acid biosynthesis.</text>
</comment>
<keyword evidence="10" id="KW-1185">Reference proteome</keyword>
<sequence>MDRNHTGKRIGVLLLFILIAGAIYFWEENHVRLLFAGISPFPEDDYWNTLVNALLRDVLLLIAAGLLFLRRKRIPDRVQRYFPAVVLGAAYLGFAWYMQQKLALDSYFLTTLAIFAGLLNNIVLVILAAVWYHHNPSRLNKAFYFAVYFLCAVAILMDVVYFWQTSMHVQAVFFRNFNIYAIQGVMSSFSKTQLKEIGGCILAILLLFRVTKPRRHKPNVAWALLAVLGFTLLFNLLYFTGSQLGLYALHESGFWSEEQIEKSRQEYRDMLVTPVAMNIISKAAFNKEKVIQATQHKKKELTEKDKEWMYKLGVMRKPSSQPLPSPAYDRIVMLVLESVHRDYIHFYNKDIPAEATPYLDSLIKRYPRIDNYYSSAIPTTEGLNATFRSQLLFDGDVEGADKPSLFRSMQANGFDGYFQSASSRYYNSEFRQYTEQFGMAHYEAREDLENAGYSGASGWGFHNDEMYRRTLEQMKKLKGQKFFYVTKTLDMHQPYPYYATKWADTPESFRNNQIVSIHGMYWVDCTLKAFFKAAEEAGLMDERTLFIITSDHNPHSGGEYTELVKNEKDRQSIAPIPLIFVSKNLAPLENLDNSAYSSQIDIAPTLLCLQGIQPPQRFIGRNLLQQYKEPDCALGFFGDKAYYFSRDMQFVDKIDEPYPQHEYEDALANYVMYTYYVSGLPGDKLQE</sequence>
<dbReference type="AlphaFoldDB" id="A0A1G6IS48"/>
<comment type="subcellular location">
    <subcellularLocation>
        <location evidence="1">Cell membrane</location>
        <topology evidence="1">Multi-pass membrane protein</topology>
    </subcellularLocation>
</comment>
<keyword evidence="4 7" id="KW-0812">Transmembrane</keyword>
<gene>
    <name evidence="9" type="ORF">SAMN04487864_102207</name>
</gene>
<reference evidence="10" key="1">
    <citation type="submission" date="2016-10" db="EMBL/GenBank/DDBJ databases">
        <authorList>
            <person name="Varghese N."/>
            <person name="Submissions S."/>
        </authorList>
    </citation>
    <scope>NUCLEOTIDE SEQUENCE [LARGE SCALE GENOMIC DNA]</scope>
    <source>
        <strain evidence="10">DSM 11005</strain>
    </source>
</reference>
<dbReference type="SUPFAM" id="SSF53649">
    <property type="entry name" value="Alkaline phosphatase-like"/>
    <property type="match status" value="1"/>
</dbReference>
<feature type="transmembrane region" description="Helical" evidence="7">
    <location>
        <begin position="143"/>
        <end position="163"/>
    </location>
</feature>
<evidence type="ECO:0000259" key="8">
    <source>
        <dbReference type="Pfam" id="PF00884"/>
    </source>
</evidence>
<dbReference type="Pfam" id="PF00884">
    <property type="entry name" value="Sulfatase"/>
    <property type="match status" value="1"/>
</dbReference>
<feature type="transmembrane region" description="Helical" evidence="7">
    <location>
        <begin position="81"/>
        <end position="99"/>
    </location>
</feature>
<evidence type="ECO:0000313" key="9">
    <source>
        <dbReference type="EMBL" id="SDC09308.1"/>
    </source>
</evidence>
<dbReference type="RefSeq" id="WP_093729378.1">
    <property type="nucleotide sequence ID" value="NZ_FMYW01000002.1"/>
</dbReference>
<keyword evidence="6 7" id="KW-0472">Membrane</keyword>
<keyword evidence="9" id="KW-0808">Transferase</keyword>
<feature type="transmembrane region" description="Helical" evidence="7">
    <location>
        <begin position="111"/>
        <end position="131"/>
    </location>
</feature>
<accession>A0A1G6IS48</accession>
<protein>
    <submittedName>
        <fullName evidence="9">Phosphoglycerol transferase MdoB</fullName>
    </submittedName>
</protein>
<feature type="transmembrane region" description="Helical" evidence="7">
    <location>
        <begin position="7"/>
        <end position="26"/>
    </location>
</feature>
<feature type="transmembrane region" description="Helical" evidence="7">
    <location>
        <begin position="192"/>
        <end position="208"/>
    </location>
</feature>
<dbReference type="PANTHER" id="PTHR47371:SF3">
    <property type="entry name" value="PHOSPHOGLYCEROL TRANSFERASE I"/>
    <property type="match status" value="1"/>
</dbReference>
<evidence type="ECO:0000256" key="4">
    <source>
        <dbReference type="ARBA" id="ARBA00022692"/>
    </source>
</evidence>
<evidence type="ECO:0000256" key="6">
    <source>
        <dbReference type="ARBA" id="ARBA00023136"/>
    </source>
</evidence>
<evidence type="ECO:0000256" key="7">
    <source>
        <dbReference type="SAM" id="Phobius"/>
    </source>
</evidence>
<evidence type="ECO:0000256" key="1">
    <source>
        <dbReference type="ARBA" id="ARBA00004651"/>
    </source>
</evidence>
<feature type="domain" description="Sulfatase N-terminal" evidence="8">
    <location>
        <begin position="331"/>
        <end position="611"/>
    </location>
</feature>
<evidence type="ECO:0000313" key="10">
    <source>
        <dbReference type="Proteomes" id="UP000198943"/>
    </source>
</evidence>
<dbReference type="Proteomes" id="UP000198943">
    <property type="component" value="Unassembled WGS sequence"/>
</dbReference>
<feature type="transmembrane region" description="Helical" evidence="7">
    <location>
        <begin position="220"/>
        <end position="239"/>
    </location>
</feature>
<dbReference type="PANTHER" id="PTHR47371">
    <property type="entry name" value="LIPOTEICHOIC ACID SYNTHASE"/>
    <property type="match status" value="1"/>
</dbReference>